<dbReference type="Proteomes" id="UP001141327">
    <property type="component" value="Unassembled WGS sequence"/>
</dbReference>
<dbReference type="InterPro" id="IPR037136">
    <property type="entry name" value="RNA3'_phos_cyclase_dom_sf"/>
</dbReference>
<dbReference type="SUPFAM" id="SSF55205">
    <property type="entry name" value="EPT/RTPC-like"/>
    <property type="match status" value="1"/>
</dbReference>
<evidence type="ECO:0000313" key="7">
    <source>
        <dbReference type="EMBL" id="KAJ4457691.1"/>
    </source>
</evidence>
<dbReference type="PANTHER" id="PTHR11096:SF1">
    <property type="entry name" value="RNA 3'-TERMINAL PHOSPHATE CYCLASE-LIKE PROTEIN"/>
    <property type="match status" value="1"/>
</dbReference>
<dbReference type="Gene3D" id="3.30.360.20">
    <property type="entry name" value="RNA 3'-terminal phosphate cyclase, insert domain"/>
    <property type="match status" value="1"/>
</dbReference>
<accession>A0ABQ8UEM5</accession>
<feature type="domain" description="RNA 3'-terminal phosphate cyclase insert" evidence="6">
    <location>
        <begin position="182"/>
        <end position="281"/>
    </location>
</feature>
<evidence type="ECO:0000259" key="5">
    <source>
        <dbReference type="Pfam" id="PF01137"/>
    </source>
</evidence>
<dbReference type="InterPro" id="IPR032675">
    <property type="entry name" value="LRR_dom_sf"/>
</dbReference>
<name>A0ABQ8UEM5_9EUKA</name>
<dbReference type="PROSITE" id="PS01287">
    <property type="entry name" value="RTC"/>
    <property type="match status" value="1"/>
</dbReference>
<organism evidence="7 8">
    <name type="scientific">Paratrimastix pyriformis</name>
    <dbReference type="NCBI Taxonomy" id="342808"/>
    <lineage>
        <taxon>Eukaryota</taxon>
        <taxon>Metamonada</taxon>
        <taxon>Preaxostyla</taxon>
        <taxon>Paratrimastigidae</taxon>
        <taxon>Paratrimastix</taxon>
    </lineage>
</organism>
<dbReference type="InterPro" id="IPR023797">
    <property type="entry name" value="RNA3'_phos_cyclase_dom"/>
</dbReference>
<dbReference type="CDD" id="cd00875">
    <property type="entry name" value="RNA_Cyclase_Class_I"/>
    <property type="match status" value="1"/>
</dbReference>
<dbReference type="Pfam" id="PF05189">
    <property type="entry name" value="RTC_insert"/>
    <property type="match status" value="1"/>
</dbReference>
<dbReference type="InterPro" id="IPR000228">
    <property type="entry name" value="RNA3'_term_phos_cyc"/>
</dbReference>
<dbReference type="Pfam" id="PF01137">
    <property type="entry name" value="RTC"/>
    <property type="match status" value="1"/>
</dbReference>
<dbReference type="PANTHER" id="PTHR11096">
    <property type="entry name" value="RNA 3' TERMINAL PHOSPHATE CYCLASE"/>
    <property type="match status" value="1"/>
</dbReference>
<keyword evidence="3" id="KW-0690">Ribosome biogenesis</keyword>
<keyword evidence="4" id="KW-0539">Nucleus</keyword>
<dbReference type="InterPro" id="IPR020719">
    <property type="entry name" value="RNA3'_term_phos_cycl-like_CS"/>
</dbReference>
<evidence type="ECO:0000256" key="3">
    <source>
        <dbReference type="ARBA" id="ARBA00022517"/>
    </source>
</evidence>
<evidence type="ECO:0000256" key="2">
    <source>
        <dbReference type="ARBA" id="ARBA00007089"/>
    </source>
</evidence>
<comment type="caution">
    <text evidence="7">The sequence shown here is derived from an EMBL/GenBank/DDBJ whole genome shotgun (WGS) entry which is preliminary data.</text>
</comment>
<comment type="subcellular location">
    <subcellularLocation>
        <location evidence="1">Nucleus</location>
        <location evidence="1">Nucleolus</location>
    </subcellularLocation>
</comment>
<dbReference type="SUPFAM" id="SSF52047">
    <property type="entry name" value="RNI-like"/>
    <property type="match status" value="2"/>
</dbReference>
<reference evidence="7" key="1">
    <citation type="journal article" date="2022" name="bioRxiv">
        <title>Genomics of Preaxostyla Flagellates Illuminates Evolutionary Transitions and the Path Towards Mitochondrial Loss.</title>
        <authorList>
            <person name="Novak L.V.F."/>
            <person name="Treitli S.C."/>
            <person name="Pyrih J."/>
            <person name="Halakuc P."/>
            <person name="Pipaliya S.V."/>
            <person name="Vacek V."/>
            <person name="Brzon O."/>
            <person name="Soukal P."/>
            <person name="Eme L."/>
            <person name="Dacks J.B."/>
            <person name="Karnkowska A."/>
            <person name="Elias M."/>
            <person name="Hampl V."/>
        </authorList>
    </citation>
    <scope>NUCLEOTIDE SEQUENCE</scope>
    <source>
        <strain evidence="7">RCP-MX</strain>
    </source>
</reference>
<proteinExistence type="inferred from homology"/>
<gene>
    <name evidence="7" type="ORF">PAPYR_6717</name>
</gene>
<dbReference type="Gene3D" id="3.80.10.10">
    <property type="entry name" value="Ribonuclease Inhibitor"/>
    <property type="match status" value="2"/>
</dbReference>
<dbReference type="InterPro" id="IPR013792">
    <property type="entry name" value="RNA3'P_cycl/enolpyr_Trfase_a/b"/>
</dbReference>
<evidence type="ECO:0000259" key="6">
    <source>
        <dbReference type="Pfam" id="PF05189"/>
    </source>
</evidence>
<dbReference type="InterPro" id="IPR016443">
    <property type="entry name" value="RNA3'_term_phos_cyc_type_2"/>
</dbReference>
<dbReference type="InterPro" id="IPR036553">
    <property type="entry name" value="RPTC_insert"/>
</dbReference>
<evidence type="ECO:0000313" key="8">
    <source>
        <dbReference type="Proteomes" id="UP001141327"/>
    </source>
</evidence>
<protein>
    <submittedName>
        <fullName evidence="7">18S rRNA biogenesis protein</fullName>
    </submittedName>
</protein>
<dbReference type="EMBL" id="JAPMOS010000041">
    <property type="protein sequence ID" value="KAJ4457691.1"/>
    <property type="molecule type" value="Genomic_DNA"/>
</dbReference>
<dbReference type="Gene3D" id="3.65.10.20">
    <property type="entry name" value="RNA 3'-terminal phosphate cyclase domain"/>
    <property type="match status" value="1"/>
</dbReference>
<keyword evidence="8" id="KW-1185">Reference proteome</keyword>
<comment type="similarity">
    <text evidence="2">Belongs to the RNA 3'-terminal cyclase family. Type 2 subfamily.</text>
</comment>
<dbReference type="InterPro" id="IPR013791">
    <property type="entry name" value="RNA3'-term_phos_cycl_insert"/>
</dbReference>
<dbReference type="NCBIfam" id="TIGR03400">
    <property type="entry name" value="18S_RNA_Rcl1p"/>
    <property type="match status" value="1"/>
</dbReference>
<sequence>MLSFEGCVSFRQRIVYSTLTQRPVRIRDIRSLDAHPGLRDYETNFLQLMEKFTNGCQIQINTTGTVLTYRPGVIDGGSFEHQCNNARGIGYYLEALLVLAPFGKKPFRGKLLGITAPTGGLQGNEPSVDAIRVSALPVLKQFGIIADLDIKIKKRGCPPEGGGEVEFWCPAMRTLRPINLNDPGFIKRVRGVLYSSRLSPHIANSAVSGARGVLNTLLPDVYINTLCQQGAAAGASPGYGLCLWGESTTGCIIAADVRGEAGRSPEDVGIDGARLLLEEIRGAGCVDSVTQWVALTLMALTPVGDASVIRTGPLSEHTIRSLRLLRDFFGVVFRVQPDQESGAVRLSCVGMGFQNLAKKDALYTTCPQKPGRDLYLPLWASDQFLRHPQTHKEHHNGGLRVILLPVREKDFIPEPKKIRPFSCPASVSCLANEDILDAIFSPFSNRERIELGRVCRVWARASHLLCNLSVSPTETAGSLGMLFQRYPHLHHVILNCRFDTPEPTTVLCDFLRSDRCGLDSLSLPWAGGPELTRVFQALAEQTTSRPVQSLDLSCPPGAKNLDGEVRGLDVFLRTTKSLRFLDLTNRHLYRSWDGVFDGLCACTSLEELVLISTRISSDHSKDPLFPLARLFAENRTLRTLRLGESIASVQVMGPELAANQTLRCLELNSNRVDEAQLAALLQQNQGLEQLKIRFQHPFSYSTDPEPQPSSALAAMGLNHTIRTLVLSPMGSKAPVGDALAEMLTVNQTLRRLTLGGGSYTPENLVGVWQAIGAHPTLEMLALKSATGAPWDEAVPAIGAALRRTRSLRHLKISGFPAPRTPAGCHDLLTALLGPSSLHSLTLRRVSLAKWDGIAPPNSTLDTLRLGSNGLTPQAVQRLADWVAVGHLTRFELPNQSGTGQAAGRVLWAGVSRMSRLRRVDVSGCGVSPRDLAAWVKHLQEWQPGSLSSVRVGPLMDLTLHQTALLVRCAGDEGVQLDLH</sequence>
<feature type="domain" description="RNA 3'-terminal phosphate cyclase" evidence="5">
    <location>
        <begin position="3"/>
        <end position="335"/>
    </location>
</feature>
<evidence type="ECO:0000256" key="4">
    <source>
        <dbReference type="ARBA" id="ARBA00023242"/>
    </source>
</evidence>
<evidence type="ECO:0000256" key="1">
    <source>
        <dbReference type="ARBA" id="ARBA00004604"/>
    </source>
</evidence>